<feature type="transmembrane region" description="Helical" evidence="8">
    <location>
        <begin position="465"/>
        <end position="491"/>
    </location>
</feature>
<feature type="transmembrane region" description="Helical" evidence="8">
    <location>
        <begin position="988"/>
        <end position="1014"/>
    </location>
</feature>
<dbReference type="Gene3D" id="3.30.2090.10">
    <property type="entry name" value="Multidrug efflux transporter AcrB TolC docking domain, DN and DC subdomains"/>
    <property type="match status" value="2"/>
</dbReference>
<dbReference type="SUPFAM" id="SSF82693">
    <property type="entry name" value="Multidrug efflux transporter AcrB pore domain, PN1, PN2, PC1 and PC2 subdomains"/>
    <property type="match status" value="3"/>
</dbReference>
<dbReference type="RefSeq" id="WP_019464940.1">
    <property type="nucleotide sequence ID" value="NZ_ALOY01000143.1"/>
</dbReference>
<evidence type="ECO:0000256" key="5">
    <source>
        <dbReference type="ARBA" id="ARBA00022692"/>
    </source>
</evidence>
<dbReference type="InterPro" id="IPR001036">
    <property type="entry name" value="Acrflvin-R"/>
</dbReference>
<dbReference type="Pfam" id="PF00873">
    <property type="entry name" value="ACR_tran"/>
    <property type="match status" value="1"/>
</dbReference>
<comment type="subcellular location">
    <subcellularLocation>
        <location evidence="1">Cell membrane</location>
        <topology evidence="1">Multi-pass membrane protein</topology>
    </subcellularLocation>
</comment>
<sequence length="1033" mass="112567">MINAIFHFCFQKRVMFFVISALVLCFGYYSWTQLAIEAYPELSDVTAQVTTQVPGLAAEEIEQQITIPLERGLSGTPGLVSMRSSSTFGLSLITLVFKDGAEDYWSRQRVMERISQVTLPAGITPGLDPVSGPAGEIYRYTLESTSKNLMELSEIQRWVVVPALEKVSGVANVDIFGGFTKEFRLELDPSKLLKYGVSVSQVSSAISANTANAGGGRITRGEQSYIVRGIGMVHTLKDLGDVVVTQSNGVPVLVRDLGKLEYGHQVREGILGKNNNPDTIEGIVDLLKYENPSRVLEGIHATVAELNKQLAGQDVRIVPYIDRDDLVEATKEKVFHTVMEGVGLVCIVLILFLGSPRSAMVAAVAIPMSLVTVFILMQFTHMPANLFSLGAIDFGVIVDGTIVVTEAILRRREEKPNAVLTEDDVMTVTKHVGRSIFFATLIIVTAYLPLFAFEHAEGKLFRPMAFTVGYALLAALLCTVTLTPGLAYIALRKPRKIFHNKPLERLQAAFTATLAHLLGRLPVVYAVAGAAFLGVVVLGASIGREFLPELDEGSLWLQVQMPTGLSMDKASAMTADLRRAVREFPEVSYIVTQMGRNDTGTDPWTPSHVEAGVGLKPYDTWPDHESKAEFLRRFNARMQQIPGISVGISQPIVDGENDMIGGAHSPLVLRIYGDDFNELRRIGGEIVDVLRGVRGTAEASIFQEPPIPQLAITADRDAAARYGINVGDISNLIQTGIGGAPITQVYVADRIYNVTARVSNATANSLEAVGQLPLTSAGGAQVPLKQVADIRYKTGESTIAHENGKRQITIRIDNRDRALSEYLADAQQQIDAKVHFDKQNYQLQWAGTFENQQRAQARLVVVMGLVMAIMLVFLFMEFGKLHQAVMVLAVVPLATVGGLISLHLRGETLNIATAVGFIALFGVAVQNGIIMVANINRVRKSGHNLRDAVLEGATERFRPVLMTATVASVGMLPAALATGIGTDVQRGLATVVVGGLPIATLLTLFILPGFYFALERFLERRRRQHRPHPSREL</sequence>
<dbReference type="OrthoDB" id="9758757at2"/>
<name>A0A075JYK6_9GAMM</name>
<dbReference type="GO" id="GO:0005886">
    <property type="term" value="C:plasma membrane"/>
    <property type="evidence" value="ECO:0007669"/>
    <property type="project" value="UniProtKB-SubCell"/>
</dbReference>
<dbReference type="STRING" id="1217721.HY57_05095"/>
<feature type="transmembrane region" description="Helical" evidence="8">
    <location>
        <begin position="911"/>
        <end position="936"/>
    </location>
</feature>
<keyword evidence="6 8" id="KW-1133">Transmembrane helix</keyword>
<keyword evidence="10" id="KW-1185">Reference proteome</keyword>
<evidence type="ECO:0000256" key="8">
    <source>
        <dbReference type="SAM" id="Phobius"/>
    </source>
</evidence>
<evidence type="ECO:0000256" key="3">
    <source>
        <dbReference type="ARBA" id="ARBA00022448"/>
    </source>
</evidence>
<dbReference type="NCBIfam" id="TIGR00914">
    <property type="entry name" value="2A0601"/>
    <property type="match status" value="1"/>
</dbReference>
<dbReference type="KEGG" id="dja:HY57_05095"/>
<dbReference type="EMBL" id="CP008884">
    <property type="protein sequence ID" value="AIF46680.1"/>
    <property type="molecule type" value="Genomic_DNA"/>
</dbReference>
<feature type="transmembrane region" description="Helical" evidence="8">
    <location>
        <begin position="859"/>
        <end position="878"/>
    </location>
</feature>
<dbReference type="PANTHER" id="PTHR32063:SF17">
    <property type="entry name" value="CATION EFFLUX SYSTEM PROTEIN"/>
    <property type="match status" value="1"/>
</dbReference>
<dbReference type="Proteomes" id="UP000027987">
    <property type="component" value="Chromosome"/>
</dbReference>
<proteinExistence type="inferred from homology"/>
<feature type="transmembrane region" description="Helical" evidence="8">
    <location>
        <begin position="957"/>
        <end position="976"/>
    </location>
</feature>
<dbReference type="InterPro" id="IPR027463">
    <property type="entry name" value="AcrB_DN_DC_subdom"/>
</dbReference>
<feature type="transmembrane region" description="Helical" evidence="8">
    <location>
        <begin position="386"/>
        <end position="409"/>
    </location>
</feature>
<evidence type="ECO:0000313" key="10">
    <source>
        <dbReference type="Proteomes" id="UP000027987"/>
    </source>
</evidence>
<dbReference type="HOGENOM" id="CLU_002755_1_2_6"/>
<gene>
    <name evidence="9" type="ORF">HY57_05095</name>
</gene>
<keyword evidence="7 8" id="KW-0472">Membrane</keyword>
<dbReference type="GO" id="GO:0042910">
    <property type="term" value="F:xenobiotic transmembrane transporter activity"/>
    <property type="evidence" value="ECO:0007669"/>
    <property type="project" value="TreeGrafter"/>
</dbReference>
<accession>A0A075JYK6</accession>
<dbReference type="InterPro" id="IPR004763">
    <property type="entry name" value="CusA-like"/>
</dbReference>
<dbReference type="Gene3D" id="3.30.70.1440">
    <property type="entry name" value="Multidrug efflux transporter AcrB pore domain"/>
    <property type="match status" value="1"/>
</dbReference>
<feature type="transmembrane region" description="Helical" evidence="8">
    <location>
        <begin position="14"/>
        <end position="31"/>
    </location>
</feature>
<keyword evidence="4" id="KW-1003">Cell membrane</keyword>
<keyword evidence="5 8" id="KW-0812">Transmembrane</keyword>
<organism evidence="9 10">
    <name type="scientific">Dyella japonica A8</name>
    <dbReference type="NCBI Taxonomy" id="1217721"/>
    <lineage>
        <taxon>Bacteria</taxon>
        <taxon>Pseudomonadati</taxon>
        <taxon>Pseudomonadota</taxon>
        <taxon>Gammaproteobacteria</taxon>
        <taxon>Lysobacterales</taxon>
        <taxon>Rhodanobacteraceae</taxon>
        <taxon>Dyella</taxon>
    </lineage>
</organism>
<dbReference type="PATRIC" id="fig|1217721.7.peg.1068"/>
<feature type="transmembrane region" description="Helical" evidence="8">
    <location>
        <begin position="885"/>
        <end position="905"/>
    </location>
</feature>
<feature type="transmembrane region" description="Helical" evidence="8">
    <location>
        <begin position="523"/>
        <end position="542"/>
    </location>
</feature>
<dbReference type="SUPFAM" id="SSF82866">
    <property type="entry name" value="Multidrug efflux transporter AcrB transmembrane domain"/>
    <property type="match status" value="2"/>
</dbReference>
<evidence type="ECO:0000313" key="9">
    <source>
        <dbReference type="EMBL" id="AIF46680.1"/>
    </source>
</evidence>
<keyword evidence="3" id="KW-0813">Transport</keyword>
<feature type="transmembrane region" description="Helical" evidence="8">
    <location>
        <begin position="334"/>
        <end position="353"/>
    </location>
</feature>
<dbReference type="AlphaFoldDB" id="A0A075JYK6"/>
<feature type="transmembrane region" description="Helical" evidence="8">
    <location>
        <begin position="360"/>
        <end position="380"/>
    </location>
</feature>
<feature type="transmembrane region" description="Helical" evidence="8">
    <location>
        <begin position="436"/>
        <end position="453"/>
    </location>
</feature>
<reference evidence="9 10" key="1">
    <citation type="submission" date="2014-07" db="EMBL/GenBank/DDBJ databases">
        <title>Complete Genome Sequence of Dyella japonica Strain A8 Isolated from Malaysian Tropical Soil.</title>
        <authorList>
            <person name="Hui R.K.H."/>
            <person name="Chen J.-W."/>
            <person name="Chan K.-G."/>
            <person name="Leung F.C.C."/>
        </authorList>
    </citation>
    <scope>NUCLEOTIDE SEQUENCE [LARGE SCALE GENOMIC DNA]</scope>
    <source>
        <strain evidence="9 10">A8</strain>
    </source>
</reference>
<dbReference type="PANTHER" id="PTHR32063">
    <property type="match status" value="1"/>
</dbReference>
<evidence type="ECO:0000256" key="4">
    <source>
        <dbReference type="ARBA" id="ARBA00022475"/>
    </source>
</evidence>
<evidence type="ECO:0000256" key="2">
    <source>
        <dbReference type="ARBA" id="ARBA00010942"/>
    </source>
</evidence>
<evidence type="ECO:0000256" key="6">
    <source>
        <dbReference type="ARBA" id="ARBA00022989"/>
    </source>
</evidence>
<dbReference type="Gene3D" id="3.30.70.1320">
    <property type="entry name" value="Multidrug efflux transporter AcrB pore domain like"/>
    <property type="match status" value="1"/>
</dbReference>
<dbReference type="SUPFAM" id="SSF82714">
    <property type="entry name" value="Multidrug efflux transporter AcrB TolC docking domain, DN and DC subdomains"/>
    <property type="match status" value="2"/>
</dbReference>
<evidence type="ECO:0000256" key="7">
    <source>
        <dbReference type="ARBA" id="ARBA00023136"/>
    </source>
</evidence>
<dbReference type="Gene3D" id="3.30.70.1430">
    <property type="entry name" value="Multidrug efflux transporter AcrB pore domain"/>
    <property type="match status" value="2"/>
</dbReference>
<dbReference type="Gene3D" id="1.20.1640.10">
    <property type="entry name" value="Multidrug efflux transporter AcrB transmembrane domain"/>
    <property type="match status" value="2"/>
</dbReference>
<evidence type="ECO:0000256" key="1">
    <source>
        <dbReference type="ARBA" id="ARBA00004651"/>
    </source>
</evidence>
<dbReference type="GO" id="GO:0008324">
    <property type="term" value="F:monoatomic cation transmembrane transporter activity"/>
    <property type="evidence" value="ECO:0007669"/>
    <property type="project" value="InterPro"/>
</dbReference>
<comment type="similarity">
    <text evidence="2">Belongs to the resistance-nodulation-cell division (RND) (TC 2.A.6) family.</text>
</comment>
<dbReference type="PRINTS" id="PR00702">
    <property type="entry name" value="ACRIFLAVINRP"/>
</dbReference>
<protein>
    <submittedName>
        <fullName evidence="9">Membrane protein</fullName>
    </submittedName>
</protein>